<evidence type="ECO:0000259" key="2">
    <source>
        <dbReference type="Pfam" id="PF13439"/>
    </source>
</evidence>
<evidence type="ECO:0000259" key="1">
    <source>
        <dbReference type="Pfam" id="PF00534"/>
    </source>
</evidence>
<dbReference type="Pfam" id="PF13439">
    <property type="entry name" value="Glyco_transf_4"/>
    <property type="match status" value="1"/>
</dbReference>
<sequence length="372" mass="42331">MAKLLMITGLGGAVDLASDKKGAFYYTLEEFQKYWDRIDIVVPRIKNPVKNFFGNVFIHSSPLPLFFHPLFFIYKILKLNREVKFDLMTVHEFPPFYNGIGAWIVSVFTEISYVLEIHHVPGYPKAGNIKEKIYRWLMGWFVRFDARRAKAVRVVNQKETPDFLIKAGVPREKIIYIPSAYIDLLVFRPMDLPKKYDLIFVGRLVENKGTNLLIEAVNKLKIKNLSLKTIIVGDGPLKEKIKLQIIKHKLQDHILLYGRAKDSTEIARLLNESKTLVMPSYNEGGPRVIVEALACGVPVLATPVGIVPDLLKNGHGGEIIGWDANDIARKAEGLLNDSGKYQRYSQSGSEMAEQFEKKKAIKNYAEKLQNLI</sequence>
<dbReference type="Proteomes" id="UP000177745">
    <property type="component" value="Unassembled WGS sequence"/>
</dbReference>
<evidence type="ECO:0008006" key="5">
    <source>
        <dbReference type="Google" id="ProtNLM"/>
    </source>
</evidence>
<comment type="caution">
    <text evidence="3">The sequence shown here is derived from an EMBL/GenBank/DDBJ whole genome shotgun (WGS) entry which is preliminary data.</text>
</comment>
<evidence type="ECO:0000313" key="4">
    <source>
        <dbReference type="Proteomes" id="UP000177745"/>
    </source>
</evidence>
<dbReference type="InterPro" id="IPR028098">
    <property type="entry name" value="Glyco_trans_4-like_N"/>
</dbReference>
<dbReference type="GO" id="GO:0016757">
    <property type="term" value="F:glycosyltransferase activity"/>
    <property type="evidence" value="ECO:0007669"/>
    <property type="project" value="InterPro"/>
</dbReference>
<dbReference type="PANTHER" id="PTHR12526:SF630">
    <property type="entry name" value="GLYCOSYLTRANSFERASE"/>
    <property type="match status" value="1"/>
</dbReference>
<gene>
    <name evidence="3" type="ORF">A3G51_02820</name>
</gene>
<dbReference type="AlphaFoldDB" id="A0A1F8H9F7"/>
<name>A0A1F8H9F7_9BACT</name>
<proteinExistence type="predicted"/>
<accession>A0A1F8H9F7</accession>
<organism evidence="3 4">
    <name type="scientific">Candidatus Yanofskybacteria bacterium RIFCSPLOWO2_12_FULL_43_11b</name>
    <dbReference type="NCBI Taxonomy" id="1802710"/>
    <lineage>
        <taxon>Bacteria</taxon>
        <taxon>Candidatus Yanofskyibacteriota</taxon>
    </lineage>
</organism>
<dbReference type="Gene3D" id="3.40.50.2000">
    <property type="entry name" value="Glycogen Phosphorylase B"/>
    <property type="match status" value="2"/>
</dbReference>
<dbReference type="EMBL" id="MGKY01000015">
    <property type="protein sequence ID" value="OGN33586.1"/>
    <property type="molecule type" value="Genomic_DNA"/>
</dbReference>
<dbReference type="Pfam" id="PF00534">
    <property type="entry name" value="Glycos_transf_1"/>
    <property type="match status" value="1"/>
</dbReference>
<reference evidence="3 4" key="1">
    <citation type="journal article" date="2016" name="Nat. Commun.">
        <title>Thousands of microbial genomes shed light on interconnected biogeochemical processes in an aquifer system.</title>
        <authorList>
            <person name="Anantharaman K."/>
            <person name="Brown C.T."/>
            <person name="Hug L.A."/>
            <person name="Sharon I."/>
            <person name="Castelle C.J."/>
            <person name="Probst A.J."/>
            <person name="Thomas B.C."/>
            <person name="Singh A."/>
            <person name="Wilkins M.J."/>
            <person name="Karaoz U."/>
            <person name="Brodie E.L."/>
            <person name="Williams K.H."/>
            <person name="Hubbard S.S."/>
            <person name="Banfield J.F."/>
        </authorList>
    </citation>
    <scope>NUCLEOTIDE SEQUENCE [LARGE SCALE GENOMIC DNA]</scope>
</reference>
<feature type="domain" description="Glycosyl transferase family 1" evidence="1">
    <location>
        <begin position="194"/>
        <end position="349"/>
    </location>
</feature>
<protein>
    <recommendedName>
        <fullName evidence="5">Glycosyl transferase family 1 domain-containing protein</fullName>
    </recommendedName>
</protein>
<feature type="domain" description="Glycosyltransferase subfamily 4-like N-terminal" evidence="2">
    <location>
        <begin position="37"/>
        <end position="178"/>
    </location>
</feature>
<dbReference type="InterPro" id="IPR001296">
    <property type="entry name" value="Glyco_trans_1"/>
</dbReference>
<evidence type="ECO:0000313" key="3">
    <source>
        <dbReference type="EMBL" id="OGN33586.1"/>
    </source>
</evidence>
<dbReference type="SUPFAM" id="SSF53756">
    <property type="entry name" value="UDP-Glycosyltransferase/glycogen phosphorylase"/>
    <property type="match status" value="1"/>
</dbReference>
<dbReference type="PANTHER" id="PTHR12526">
    <property type="entry name" value="GLYCOSYLTRANSFERASE"/>
    <property type="match status" value="1"/>
</dbReference>